<reference evidence="1" key="1">
    <citation type="submission" date="2008-12" db="EMBL/GenBank/DDBJ databases">
        <title>Annotation of the Yersinia mollaretii ATCC 43969 genome.</title>
        <authorList>
            <person name="Read T.D."/>
            <person name="Akmal A."/>
            <person name="Bishop-Lilly K."/>
            <person name="Chen P.E."/>
            <person name="Cook C."/>
            <person name="Kiley M.P."/>
            <person name="Lentz S."/>
            <person name="Mateczun A."/>
            <person name="Nagarajan N."/>
            <person name="Nolan N."/>
            <person name="Osborne B.I."/>
            <person name="Pop M."/>
            <person name="Sozhamannan S."/>
            <person name="Stewart A.C."/>
            <person name="Sulakvelidze A."/>
            <person name="Thomason B."/>
            <person name="Willner K."/>
            <person name="Zwick M.E."/>
        </authorList>
    </citation>
    <scope>NUCLEOTIDE SEQUENCE [LARGE SCALE GENOMIC DNA]</scope>
    <source>
        <strain evidence="1">ATCC 43969</strain>
    </source>
</reference>
<comment type="caution">
    <text evidence="1">The sequence shown here is derived from an EMBL/GenBank/DDBJ whole genome shotgun (WGS) entry which is preliminary data.</text>
</comment>
<gene>
    <name evidence="1" type="ORF">ymoll0001_18200</name>
</gene>
<dbReference type="Proteomes" id="UP000003027">
    <property type="component" value="Unassembled WGS sequence"/>
</dbReference>
<proteinExistence type="predicted"/>
<organism evidence="1 2">
    <name type="scientific">Yersinia mollaretii (strain ATCC 43969 / DSM 18520 / CIP 103324 / CNY 7263 / WAIP 204)</name>
    <dbReference type="NCBI Taxonomy" id="349967"/>
    <lineage>
        <taxon>Bacteria</taxon>
        <taxon>Pseudomonadati</taxon>
        <taxon>Pseudomonadota</taxon>
        <taxon>Gammaproteobacteria</taxon>
        <taxon>Enterobacterales</taxon>
        <taxon>Yersiniaceae</taxon>
        <taxon>Yersinia</taxon>
    </lineage>
</organism>
<dbReference type="EMBL" id="AALD02000029">
    <property type="protein sequence ID" value="EEQ09835.1"/>
    <property type="molecule type" value="Genomic_DNA"/>
</dbReference>
<protein>
    <submittedName>
        <fullName evidence="1">Uncharacterized protein</fullName>
    </submittedName>
</protein>
<evidence type="ECO:0000313" key="2">
    <source>
        <dbReference type="Proteomes" id="UP000003027"/>
    </source>
</evidence>
<name>A0ABP2EFK9_YERMW</name>
<keyword evidence="2" id="KW-1185">Reference proteome</keyword>
<evidence type="ECO:0000313" key="1">
    <source>
        <dbReference type="EMBL" id="EEQ09835.1"/>
    </source>
</evidence>
<sequence>MSAIDITIVRGEMPRRSQNYCLNQRRLWPKIVTFVMA</sequence>
<accession>A0ABP2EFK9</accession>